<feature type="chain" id="PRO_5018209385" evidence="1">
    <location>
        <begin position="24"/>
        <end position="732"/>
    </location>
</feature>
<dbReference type="Proteomes" id="UP000278792">
    <property type="component" value="Unassembled WGS sequence"/>
</dbReference>
<comment type="caution">
    <text evidence="2">The sequence shown here is derived from an EMBL/GenBank/DDBJ whole genome shotgun (WGS) entry which is preliminary data.</text>
</comment>
<evidence type="ECO:0000256" key="1">
    <source>
        <dbReference type="SAM" id="SignalP"/>
    </source>
</evidence>
<gene>
    <name evidence="2" type="ORF">EGH82_01625</name>
</gene>
<evidence type="ECO:0000313" key="3">
    <source>
        <dbReference type="Proteomes" id="UP000278792"/>
    </source>
</evidence>
<dbReference type="RefSeq" id="WP_123780136.1">
    <property type="nucleotide sequence ID" value="NZ_RKIK01000002.1"/>
</dbReference>
<keyword evidence="1" id="KW-0732">Signal</keyword>
<protein>
    <submittedName>
        <fullName evidence="2">YjbH domain-containing protein</fullName>
    </submittedName>
</protein>
<evidence type="ECO:0000313" key="2">
    <source>
        <dbReference type="EMBL" id="ROV62403.1"/>
    </source>
</evidence>
<organism evidence="2 3">
    <name type="scientific">Vibrio ponticus</name>
    <dbReference type="NCBI Taxonomy" id="265668"/>
    <lineage>
        <taxon>Bacteria</taxon>
        <taxon>Pseudomonadati</taxon>
        <taxon>Pseudomonadota</taxon>
        <taxon>Gammaproteobacteria</taxon>
        <taxon>Vibrionales</taxon>
        <taxon>Vibrionaceae</taxon>
        <taxon>Vibrio</taxon>
    </lineage>
</organism>
<dbReference type="AlphaFoldDB" id="A0A3N3E6P9"/>
<dbReference type="InterPro" id="IPR010344">
    <property type="entry name" value="YbjH"/>
</dbReference>
<proteinExistence type="predicted"/>
<accession>A0A3N3E6P9</accession>
<feature type="signal peptide" evidence="1">
    <location>
        <begin position="1"/>
        <end position="23"/>
    </location>
</feature>
<name>A0A3N3E6P9_9VIBR</name>
<reference evidence="2 3" key="1">
    <citation type="submission" date="2018-11" db="EMBL/GenBank/DDBJ databases">
        <title>Vibrio ponticus strain CAIM 1751 pathogenic for the snapper Lutjanus guttatus.</title>
        <authorList>
            <person name="Soto-Rodriguez S."/>
            <person name="Lozano-Olvera R."/>
            <person name="Gomez-Gil B."/>
        </authorList>
    </citation>
    <scope>NUCLEOTIDE SEQUENCE [LARGE SCALE GENOMIC DNA]</scope>
    <source>
        <strain evidence="2 3">CAIM 1751</strain>
    </source>
</reference>
<dbReference type="Pfam" id="PF06082">
    <property type="entry name" value="YjbH"/>
    <property type="match status" value="1"/>
</dbReference>
<dbReference type="EMBL" id="RKIK01000002">
    <property type="protein sequence ID" value="ROV62403.1"/>
    <property type="molecule type" value="Genomic_DNA"/>
</dbReference>
<sequence>MKIRQFTLILSSLSALSASNTYADSTWQVSQTDFGGTGLIQAPTARMADEGEFNVGVSFNDDYHHYNVSLQLMSWLETTIRYTRVPGVYYSNDDEYSGDNLYTDKGIDFKIRLFEESYWLPETSIGVRDLGGTGLFDGEYIAASKRFGNFDFTLGLGWGYLGQSGTITNPFCKASDKYCTRPTEAKDVGGSVDYARWFKGSTSLFGGIEYQTPYQPLRLKLEYDGNDYSQDFPVVRGGKAMPQHIPLNVGVNYRLGDWGDAKLSYQRGDTLTLGFNLYTNFNEMNAIWRDEPKPQALLRPSVTETNWQKVAQHLENNAGYEQNSISQDGTTLIVTGEQTKYRDRNEALDRTAAILSNNSSDSTDSFVVIEQKDGMPLIETRIDRKEYLTATNHMGINAKVEESFENGEPTPIASSSTPLAQNKQRWGYGIDPVLQQTLGAPENFYLYSIGLNAKSNYWLNDNLELAGSVYLNLVDNYDKFNYVENSPHVRNYSTPRVRTMFRAYVDEPLRLNRLQLTWFEQPAEAIYTQMYGGYLETMFAGVGGEVLYRPLGKNWAVGLDANLISQRDPDSWFGVYSEDYFFYDEAACNDRTPQCQAYVLSQGTTGHITGYYMPKWKLLESTLFKVSAGKFLGGDVGARVDFSKQFKSGVIVGAYATLTDLTEEEYGEGSYNKGFYVSIPFDLMTVKPSTNRAKISWQPITRDGGQMLNRKYYLFDQTDARSQWSQRPSSVK</sequence>